<gene>
    <name evidence="1" type="ORF">N7G274_004536</name>
</gene>
<comment type="caution">
    <text evidence="1">The sequence shown here is derived from an EMBL/GenBank/DDBJ whole genome shotgun (WGS) entry which is preliminary data.</text>
</comment>
<dbReference type="Proteomes" id="UP001590950">
    <property type="component" value="Unassembled WGS sequence"/>
</dbReference>
<sequence length="109" mass="12214">MPNTERRDWTIPGVVRIRQYNIYDVPSNITQVDGAFIDAKPSQRKTKVIVRIVSSYGIKAQTRMAGLRASITATDRLTYVRFGVVLEVTGGCSGRSSHWTVCVGYFRAM</sequence>
<accession>A0ABR4AA73</accession>
<keyword evidence="2" id="KW-1185">Reference proteome</keyword>
<name>A0ABR4AA73_9LECA</name>
<protein>
    <submittedName>
        <fullName evidence="1">Uncharacterized protein</fullName>
    </submittedName>
</protein>
<dbReference type="EMBL" id="JBEFKJ010000013">
    <property type="protein sequence ID" value="KAL2042777.1"/>
    <property type="molecule type" value="Genomic_DNA"/>
</dbReference>
<reference evidence="1 2" key="1">
    <citation type="submission" date="2024-09" db="EMBL/GenBank/DDBJ databases">
        <title>Rethinking Asexuality: The Enigmatic Case of Functional Sexual Genes in Lepraria (Stereocaulaceae).</title>
        <authorList>
            <person name="Doellman M."/>
            <person name="Sun Y."/>
            <person name="Barcenas-Pena A."/>
            <person name="Lumbsch H.T."/>
            <person name="Grewe F."/>
        </authorList>
    </citation>
    <scope>NUCLEOTIDE SEQUENCE [LARGE SCALE GENOMIC DNA]</scope>
    <source>
        <strain evidence="1 2">Mercado 3170</strain>
    </source>
</reference>
<evidence type="ECO:0000313" key="2">
    <source>
        <dbReference type="Proteomes" id="UP001590950"/>
    </source>
</evidence>
<evidence type="ECO:0000313" key="1">
    <source>
        <dbReference type="EMBL" id="KAL2042777.1"/>
    </source>
</evidence>
<organism evidence="1 2">
    <name type="scientific">Stereocaulon virgatum</name>
    <dbReference type="NCBI Taxonomy" id="373712"/>
    <lineage>
        <taxon>Eukaryota</taxon>
        <taxon>Fungi</taxon>
        <taxon>Dikarya</taxon>
        <taxon>Ascomycota</taxon>
        <taxon>Pezizomycotina</taxon>
        <taxon>Lecanoromycetes</taxon>
        <taxon>OSLEUM clade</taxon>
        <taxon>Lecanoromycetidae</taxon>
        <taxon>Lecanorales</taxon>
        <taxon>Lecanorineae</taxon>
        <taxon>Stereocaulaceae</taxon>
        <taxon>Stereocaulon</taxon>
    </lineage>
</organism>
<proteinExistence type="predicted"/>